<reference evidence="1 2" key="1">
    <citation type="submission" date="2019-01" db="EMBL/GenBank/DDBJ databases">
        <title>PMF-metabolizing Aryl O-demethylase.</title>
        <authorList>
            <person name="Kim M."/>
        </authorList>
    </citation>
    <scope>NUCLEOTIDE SEQUENCE [LARGE SCALE GENOMIC DNA]</scope>
    <source>
        <strain evidence="1 2">PMF1</strain>
    </source>
</reference>
<accession>A0A4P6M5S5</accession>
<dbReference type="KEGG" id="bpro:PMF13cell1_05496"/>
<proteinExistence type="predicted"/>
<name>A0A4P6M5S5_9FIRM</name>
<dbReference type="AlphaFoldDB" id="A0A4P6M5S5"/>
<protein>
    <recommendedName>
        <fullName evidence="3">DUF3788 domain-containing protein</fullName>
    </recommendedName>
</protein>
<organism evidence="1 2">
    <name type="scientific">Blautia producta</name>
    <dbReference type="NCBI Taxonomy" id="33035"/>
    <lineage>
        <taxon>Bacteria</taxon>
        <taxon>Bacillati</taxon>
        <taxon>Bacillota</taxon>
        <taxon>Clostridia</taxon>
        <taxon>Lachnospirales</taxon>
        <taxon>Lachnospiraceae</taxon>
        <taxon>Blautia</taxon>
    </lineage>
</organism>
<dbReference type="RefSeq" id="WP_130182815.1">
    <property type="nucleotide sequence ID" value="NZ_CP035945.1"/>
</dbReference>
<dbReference type="Pfam" id="PF12663">
    <property type="entry name" value="DUF3788"/>
    <property type="match status" value="1"/>
</dbReference>
<gene>
    <name evidence="1" type="ORF">PMF13cell1_05496</name>
</gene>
<dbReference type="EMBL" id="CP035945">
    <property type="protein sequence ID" value="QBE99902.1"/>
    <property type="molecule type" value="Genomic_DNA"/>
</dbReference>
<evidence type="ECO:0008006" key="3">
    <source>
        <dbReference type="Google" id="ProtNLM"/>
    </source>
</evidence>
<sequence>MIDIKDMGYSPSIAEIGDSIGLPLFEVFCRYMDEEYQAVRKIEYSKDVWARGWNVKFRKAGKSLCVVYPKNKYFTVLVVVSNKEKERVENMLPYLSGELQELYRNTKEGNGQRWLMIDLYSDDEVYRDVLQLIRIRRESR</sequence>
<dbReference type="InterPro" id="IPR024265">
    <property type="entry name" value="DUF3788"/>
</dbReference>
<evidence type="ECO:0000313" key="2">
    <source>
        <dbReference type="Proteomes" id="UP000289794"/>
    </source>
</evidence>
<evidence type="ECO:0000313" key="1">
    <source>
        <dbReference type="EMBL" id="QBE99902.1"/>
    </source>
</evidence>
<dbReference type="Proteomes" id="UP000289794">
    <property type="component" value="Chromosome"/>
</dbReference>